<dbReference type="Gene3D" id="3.40.50.620">
    <property type="entry name" value="HUPs"/>
    <property type="match status" value="2"/>
</dbReference>
<dbReference type="PANTHER" id="PTHR46268">
    <property type="entry name" value="STRESS RESPONSE PROTEIN NHAX"/>
    <property type="match status" value="1"/>
</dbReference>
<sequence length="279" mass="32246">MKNILVPTDFSNNAYNALFHATQLMQGEACTFYILNVYNGFTPLRGKRIPNKDLEEQWREESLEGLLKVSHRIKLVETDPKHVFKTFIRKGDLAITVSETVAEKEIDLVVMGNSGRSEIDAIFMGSSALDTIDKAKKCPVMTIPKQIDFEPPKDIAFVTDYHNSYDAGLLQPLRFIAKRYGSKIRVMHINEEEVLDRHQAMNRSILQEYLLPFEHTFHWMPLLKSKATAINIFLEELEIDLLAMVNYEHSFLERWTREPVIKRVGFNNNIPFLVIPYGN</sequence>
<proteinExistence type="inferred from homology"/>
<protein>
    <recommendedName>
        <fullName evidence="2">UspA domain-containing protein</fullName>
    </recommendedName>
</protein>
<feature type="domain" description="UspA" evidence="2">
    <location>
        <begin position="1"/>
        <end position="143"/>
    </location>
</feature>
<dbReference type="AlphaFoldDB" id="A0A0F9FLE3"/>
<evidence type="ECO:0000256" key="1">
    <source>
        <dbReference type="ARBA" id="ARBA00008791"/>
    </source>
</evidence>
<reference evidence="3" key="1">
    <citation type="journal article" date="2015" name="Nature">
        <title>Complex archaea that bridge the gap between prokaryotes and eukaryotes.</title>
        <authorList>
            <person name="Spang A."/>
            <person name="Saw J.H."/>
            <person name="Jorgensen S.L."/>
            <person name="Zaremba-Niedzwiedzka K."/>
            <person name="Martijn J."/>
            <person name="Lind A.E."/>
            <person name="van Eijk R."/>
            <person name="Schleper C."/>
            <person name="Guy L."/>
            <person name="Ettema T.J."/>
        </authorList>
    </citation>
    <scope>NUCLEOTIDE SEQUENCE</scope>
</reference>
<dbReference type="CDD" id="cd00293">
    <property type="entry name" value="USP-like"/>
    <property type="match status" value="1"/>
</dbReference>
<dbReference type="Pfam" id="PF00582">
    <property type="entry name" value="Usp"/>
    <property type="match status" value="1"/>
</dbReference>
<comment type="caution">
    <text evidence="3">The sequence shown here is derived from an EMBL/GenBank/DDBJ whole genome shotgun (WGS) entry which is preliminary data.</text>
</comment>
<dbReference type="InterPro" id="IPR006015">
    <property type="entry name" value="Universal_stress_UspA"/>
</dbReference>
<dbReference type="InterPro" id="IPR014729">
    <property type="entry name" value="Rossmann-like_a/b/a_fold"/>
</dbReference>
<dbReference type="PRINTS" id="PR01438">
    <property type="entry name" value="UNVRSLSTRESS"/>
</dbReference>
<dbReference type="InterPro" id="IPR006016">
    <property type="entry name" value="UspA"/>
</dbReference>
<evidence type="ECO:0000259" key="2">
    <source>
        <dbReference type="Pfam" id="PF00582"/>
    </source>
</evidence>
<comment type="similarity">
    <text evidence="1">Belongs to the universal stress protein A family.</text>
</comment>
<accession>A0A0F9FLE3</accession>
<dbReference type="EMBL" id="LAZR01029941">
    <property type="protein sequence ID" value="KKL58100.1"/>
    <property type="molecule type" value="Genomic_DNA"/>
</dbReference>
<dbReference type="PANTHER" id="PTHR46268:SF6">
    <property type="entry name" value="UNIVERSAL STRESS PROTEIN UP12"/>
    <property type="match status" value="1"/>
</dbReference>
<organism evidence="3">
    <name type="scientific">marine sediment metagenome</name>
    <dbReference type="NCBI Taxonomy" id="412755"/>
    <lineage>
        <taxon>unclassified sequences</taxon>
        <taxon>metagenomes</taxon>
        <taxon>ecological metagenomes</taxon>
    </lineage>
</organism>
<gene>
    <name evidence="3" type="ORF">LCGC14_2228780</name>
</gene>
<name>A0A0F9FLE3_9ZZZZ</name>
<evidence type="ECO:0000313" key="3">
    <source>
        <dbReference type="EMBL" id="KKL58100.1"/>
    </source>
</evidence>
<dbReference type="SUPFAM" id="SSF52402">
    <property type="entry name" value="Adenine nucleotide alpha hydrolases-like"/>
    <property type="match status" value="2"/>
</dbReference>